<keyword evidence="2 6" id="KW-0732">Signal</keyword>
<comment type="similarity">
    <text evidence="5">Belongs to the Omp25/RopB family.</text>
</comment>
<keyword evidence="3" id="KW-0472">Membrane</keyword>
<dbReference type="InterPro" id="IPR011250">
    <property type="entry name" value="OMP/PagP_B-barrel"/>
</dbReference>
<sequence length="273" mass="29109">MRRFLLAAMMMGAVTAAHAADLPDFPALRGGFSDAPSAPVNWRGFYIGGQGGYGSSDENFSGTNANMLAALLDHNVIQQMDVSNWNLGLGKASQRSAAYGAFAGYNWQYDDVVVGIDASYMHGKFGGSSTASKELVSGTALTDTLFHDVRVDSSAAIQINDMATIRGRAGYAWGCFLPYIFGGVAFGNADISRSVTVHDAVSTTISGPFTPLATLNANDVQHNHLIYGYTGGLGFDVNITGGLFMRAEWEYVRFTSTVDTTINTVRAGLGYKF</sequence>
<comment type="subcellular location">
    <subcellularLocation>
        <location evidence="1">Cell outer membrane</location>
    </subcellularLocation>
</comment>
<gene>
    <name evidence="8" type="ORF">HAP48_039460</name>
    <name evidence="9" type="ORF">WDK88_36355</name>
</gene>
<dbReference type="Pfam" id="PF13505">
    <property type="entry name" value="OMP_b-brl"/>
    <property type="match status" value="1"/>
</dbReference>
<dbReference type="SUPFAM" id="SSF56925">
    <property type="entry name" value="OMPA-like"/>
    <property type="match status" value="1"/>
</dbReference>
<evidence type="ECO:0000256" key="3">
    <source>
        <dbReference type="ARBA" id="ARBA00023136"/>
    </source>
</evidence>
<evidence type="ECO:0000256" key="5">
    <source>
        <dbReference type="ARBA" id="ARBA00038306"/>
    </source>
</evidence>
<dbReference type="EMBL" id="CP147711">
    <property type="protein sequence ID" value="WXC78789.1"/>
    <property type="molecule type" value="Genomic_DNA"/>
</dbReference>
<protein>
    <submittedName>
        <fullName evidence="9">Outer membrane beta-barrel protein</fullName>
    </submittedName>
    <submittedName>
        <fullName evidence="8">Porin family protein</fullName>
    </submittedName>
</protein>
<dbReference type="GO" id="GO:0009279">
    <property type="term" value="C:cell outer membrane"/>
    <property type="evidence" value="ECO:0007669"/>
    <property type="project" value="UniProtKB-SubCell"/>
</dbReference>
<dbReference type="PANTHER" id="PTHR34001">
    <property type="entry name" value="BLL7405 PROTEIN"/>
    <property type="match status" value="1"/>
</dbReference>
<name>A0A973W7N8_9BRAD</name>
<reference evidence="9" key="2">
    <citation type="journal article" date="2021" name="Int. J. Syst. Evol. Microbiol.">
        <title>Bradyrhizobium septentrionale sp. nov. (sv. septentrionale) and Bradyrhizobium quebecense sp. nov. (sv. septentrionale) associated with legumes native to Canada possess rearranged symbiosis genes and numerous insertion sequences.</title>
        <authorList>
            <person name="Bromfield E.S.P."/>
            <person name="Cloutier S."/>
        </authorList>
    </citation>
    <scope>NUCLEOTIDE SEQUENCE</scope>
    <source>
        <strain evidence="9">5S5</strain>
    </source>
</reference>
<feature type="chain" id="PRO_5037678543" evidence="6">
    <location>
        <begin position="20"/>
        <end position="273"/>
    </location>
</feature>
<reference evidence="8" key="1">
    <citation type="submission" date="2020-06" db="EMBL/GenBank/DDBJ databases">
        <title>Whole Genome Sequence of Bradyrhizobium sp. Strain 1S1.</title>
        <authorList>
            <person name="Bromfield E.S.P."/>
            <person name="Cloutier S."/>
        </authorList>
    </citation>
    <scope>NUCLEOTIDE SEQUENCE [LARGE SCALE GENOMIC DNA]</scope>
    <source>
        <strain evidence="8">1S1</strain>
    </source>
</reference>
<evidence type="ECO:0000313" key="9">
    <source>
        <dbReference type="EMBL" id="WXC78789.1"/>
    </source>
</evidence>
<dbReference type="EMBL" id="JAAOLE020000001">
    <property type="protein sequence ID" value="NVI48827.1"/>
    <property type="molecule type" value="Genomic_DNA"/>
</dbReference>
<evidence type="ECO:0000259" key="7">
    <source>
        <dbReference type="Pfam" id="PF13505"/>
    </source>
</evidence>
<proteinExistence type="inferred from homology"/>
<dbReference type="AlphaFoldDB" id="A0A973W7N8"/>
<dbReference type="RefSeq" id="WP_175612345.1">
    <property type="nucleotide sequence ID" value="NZ_CP088285.1"/>
</dbReference>
<organism evidence="8">
    <name type="scientific">Bradyrhizobium septentrionale</name>
    <dbReference type="NCBI Taxonomy" id="1404411"/>
    <lineage>
        <taxon>Bacteria</taxon>
        <taxon>Pseudomonadati</taxon>
        <taxon>Pseudomonadota</taxon>
        <taxon>Alphaproteobacteria</taxon>
        <taxon>Hyphomicrobiales</taxon>
        <taxon>Nitrobacteraceae</taxon>
        <taxon>Bradyrhizobium</taxon>
    </lineage>
</organism>
<dbReference type="InterPro" id="IPR027385">
    <property type="entry name" value="Beta-barrel_OMP"/>
</dbReference>
<evidence type="ECO:0000313" key="10">
    <source>
        <dbReference type="Proteomes" id="UP001432046"/>
    </source>
</evidence>
<keyword evidence="4" id="KW-0998">Cell outer membrane</keyword>
<dbReference type="PANTHER" id="PTHR34001:SF3">
    <property type="entry name" value="BLL7405 PROTEIN"/>
    <property type="match status" value="1"/>
</dbReference>
<dbReference type="InterPro" id="IPR051692">
    <property type="entry name" value="OMP-like"/>
</dbReference>
<evidence type="ECO:0000256" key="6">
    <source>
        <dbReference type="SAM" id="SignalP"/>
    </source>
</evidence>
<evidence type="ECO:0000256" key="4">
    <source>
        <dbReference type="ARBA" id="ARBA00023237"/>
    </source>
</evidence>
<dbReference type="Proteomes" id="UP001432046">
    <property type="component" value="Chromosome"/>
</dbReference>
<accession>A0A973W7N8</accession>
<feature type="signal peptide" evidence="6">
    <location>
        <begin position="1"/>
        <end position="19"/>
    </location>
</feature>
<reference evidence="9" key="3">
    <citation type="submission" date="2024-03" db="EMBL/GenBank/DDBJ databases">
        <authorList>
            <person name="Bromfield E.S.P."/>
            <person name="Cloutier S."/>
        </authorList>
    </citation>
    <scope>NUCLEOTIDE SEQUENCE</scope>
    <source>
        <strain evidence="9">5S5</strain>
    </source>
</reference>
<dbReference type="Gene3D" id="2.40.160.20">
    <property type="match status" value="1"/>
</dbReference>
<evidence type="ECO:0000256" key="2">
    <source>
        <dbReference type="ARBA" id="ARBA00022729"/>
    </source>
</evidence>
<evidence type="ECO:0000313" key="8">
    <source>
        <dbReference type="EMBL" id="NVI48827.1"/>
    </source>
</evidence>
<evidence type="ECO:0000256" key="1">
    <source>
        <dbReference type="ARBA" id="ARBA00004442"/>
    </source>
</evidence>
<keyword evidence="10" id="KW-1185">Reference proteome</keyword>
<feature type="domain" description="Outer membrane protein beta-barrel" evidence="7">
    <location>
        <begin position="30"/>
        <end position="273"/>
    </location>
</feature>